<keyword evidence="4" id="KW-0804">Transcription</keyword>
<comment type="similarity">
    <text evidence="1">Belongs to the BlaI transcriptional regulatory family.</text>
</comment>
<name>A0A1V4AXM1_9BACT</name>
<dbReference type="PIRSF" id="PIRSF019455">
    <property type="entry name" value="CopR_AtkY"/>
    <property type="match status" value="1"/>
</dbReference>
<dbReference type="Proteomes" id="UP000189681">
    <property type="component" value="Unassembled WGS sequence"/>
</dbReference>
<proteinExistence type="inferred from homology"/>
<dbReference type="EMBL" id="AYTS01000008">
    <property type="protein sequence ID" value="OOP57887.1"/>
    <property type="molecule type" value="Genomic_DNA"/>
</dbReference>
<dbReference type="Pfam" id="PF03965">
    <property type="entry name" value="Penicillinase_R"/>
    <property type="match status" value="1"/>
</dbReference>
<evidence type="ECO:0000256" key="1">
    <source>
        <dbReference type="ARBA" id="ARBA00011046"/>
    </source>
</evidence>
<evidence type="ECO:0000256" key="2">
    <source>
        <dbReference type="ARBA" id="ARBA00023015"/>
    </source>
</evidence>
<dbReference type="InterPro" id="IPR036388">
    <property type="entry name" value="WH-like_DNA-bd_sf"/>
</dbReference>
<gene>
    <name evidence="5" type="ORF">AYP45_00770</name>
</gene>
<dbReference type="GO" id="GO:0045892">
    <property type="term" value="P:negative regulation of DNA-templated transcription"/>
    <property type="evidence" value="ECO:0007669"/>
    <property type="project" value="InterPro"/>
</dbReference>
<dbReference type="SUPFAM" id="SSF46785">
    <property type="entry name" value="Winged helix' DNA-binding domain"/>
    <property type="match status" value="1"/>
</dbReference>
<keyword evidence="2" id="KW-0805">Transcription regulation</keyword>
<accession>A0A1V4AXM1</accession>
<evidence type="ECO:0000256" key="3">
    <source>
        <dbReference type="ARBA" id="ARBA00023125"/>
    </source>
</evidence>
<protein>
    <recommendedName>
        <fullName evidence="7">CopY family transcriptional regulator</fullName>
    </recommendedName>
</protein>
<dbReference type="STRING" id="1004156.AYP45_00770"/>
<evidence type="ECO:0000313" key="5">
    <source>
        <dbReference type="EMBL" id="OOP57887.1"/>
    </source>
</evidence>
<organism evidence="5 6">
    <name type="scientific">Candidatus Brocadia carolinensis</name>
    <dbReference type="NCBI Taxonomy" id="1004156"/>
    <lineage>
        <taxon>Bacteria</taxon>
        <taxon>Pseudomonadati</taxon>
        <taxon>Planctomycetota</taxon>
        <taxon>Candidatus Brocadiia</taxon>
        <taxon>Candidatus Brocadiales</taxon>
        <taxon>Candidatus Brocadiaceae</taxon>
        <taxon>Candidatus Brocadia</taxon>
    </lineage>
</organism>
<evidence type="ECO:0000313" key="6">
    <source>
        <dbReference type="Proteomes" id="UP000189681"/>
    </source>
</evidence>
<dbReference type="InterPro" id="IPR005650">
    <property type="entry name" value="BlaI_family"/>
</dbReference>
<dbReference type="InterPro" id="IPR036390">
    <property type="entry name" value="WH_DNA-bd_sf"/>
</dbReference>
<keyword evidence="3" id="KW-0238">DNA-binding</keyword>
<sequence>MSKELKFNFNPFKEGLNHVLGTLEKDIMEVLWERQESSVKDILDAFPADRNISYSAVITVTNRMTKKGLLKKRKMGKAYFYKPIYDREQFFEMVSKKVVEGISGFSLKSAMVHFVDYMSQMDPEKMEYFSKLIESKRKKQAIQNGTGNMGKK</sequence>
<comment type="caution">
    <text evidence="5">The sequence shown here is derived from an EMBL/GenBank/DDBJ whole genome shotgun (WGS) entry which is preliminary data.</text>
</comment>
<evidence type="ECO:0000256" key="4">
    <source>
        <dbReference type="ARBA" id="ARBA00023163"/>
    </source>
</evidence>
<reference evidence="5 6" key="1">
    <citation type="journal article" date="2017" name="Water Res.">
        <title>Discovery and metagenomic analysis of an anammox bacterial enrichment related to Candidatus "Brocadia caroliniensis" in a full-scale glycerol-fed nitritation-denitritation separate centrate treatment process.</title>
        <authorList>
            <person name="Park H."/>
            <person name="Brotto A.C."/>
            <person name="van Loosdrecht M.C."/>
            <person name="Chandran K."/>
        </authorList>
    </citation>
    <scope>NUCLEOTIDE SEQUENCE [LARGE SCALE GENOMIC DNA]</scope>
    <source>
        <strain evidence="5">26THWARD</strain>
    </source>
</reference>
<dbReference type="AlphaFoldDB" id="A0A1V4AXM1"/>
<evidence type="ECO:0008006" key="7">
    <source>
        <dbReference type="Google" id="ProtNLM"/>
    </source>
</evidence>
<dbReference type="Gene3D" id="1.10.10.10">
    <property type="entry name" value="Winged helix-like DNA-binding domain superfamily/Winged helix DNA-binding domain"/>
    <property type="match status" value="1"/>
</dbReference>
<dbReference type="GO" id="GO:0003677">
    <property type="term" value="F:DNA binding"/>
    <property type="evidence" value="ECO:0007669"/>
    <property type="project" value="UniProtKB-KW"/>
</dbReference>